<accession>A0A5H2YVA4</accession>
<dbReference type="Proteomes" id="UP000215703">
    <property type="component" value="Chromosome"/>
</dbReference>
<name>A0A2U8PID0_9BRAD</name>
<evidence type="ECO:0000313" key="1">
    <source>
        <dbReference type="EMBL" id="AWL97533.1"/>
    </source>
</evidence>
<proteinExistence type="predicted"/>
<dbReference type="OrthoDB" id="9800027at2"/>
<evidence type="ECO:0000313" key="3">
    <source>
        <dbReference type="Proteomes" id="UP000215703"/>
    </source>
</evidence>
<evidence type="ECO:0000313" key="2">
    <source>
        <dbReference type="EMBL" id="MEY9456203.1"/>
    </source>
</evidence>
<reference evidence="1 3" key="2">
    <citation type="journal article" date="2017" name="Syst. Appl. Microbiol.">
        <title>Soybeans inoculated with root zone soils of Canadian native legumes harbour diverse and novel Bradyrhizobium spp. that possess agricultural potential.</title>
        <authorList>
            <person name="Bromfield E.S.P."/>
            <person name="Cloutier S."/>
            <person name="Tambong J.T."/>
            <person name="Tran Thi T.V."/>
        </authorList>
    </citation>
    <scope>NUCLEOTIDE SEQUENCE [LARGE SCALE GENOMIC DNA]</scope>
    <source>
        <strain evidence="1 3">OO99</strain>
    </source>
</reference>
<dbReference type="Proteomes" id="UP001565369">
    <property type="component" value="Unassembled WGS sequence"/>
</dbReference>
<dbReference type="EMBL" id="JBGBZJ010000003">
    <property type="protein sequence ID" value="MEY9456203.1"/>
    <property type="molecule type" value="Genomic_DNA"/>
</dbReference>
<dbReference type="Pfam" id="PF14026">
    <property type="entry name" value="SCO4226-like"/>
    <property type="match status" value="1"/>
</dbReference>
<accession>A0A2U8PID0</accession>
<sequence>MELYVIRRPSAWANLSELEAAGARSARIGNEQMSHRVRWIRSYVVHEADGRIGTFCIYEARDGESIREHARRVGMPGEEFYKVATTVVVRGDPTPQTAAAE</sequence>
<reference evidence="1" key="3">
    <citation type="journal article" date="2018" name="Microbiol. Resour. Announc.">
        <title>Complete Genome Sequence of Bradyrhizobium ottawaense OO99(T), an Efficient Nitrogen-Fixing Symbiont of Soybean.</title>
        <authorList>
            <person name="Nguyen H.D.T."/>
            <person name="Cloutier S."/>
            <person name="Bromfield E.S.P."/>
        </authorList>
    </citation>
    <scope>NUCLEOTIDE SEQUENCE</scope>
    <source>
        <strain evidence="1">OO99</strain>
    </source>
</reference>
<evidence type="ECO:0000313" key="4">
    <source>
        <dbReference type="Proteomes" id="UP001565369"/>
    </source>
</evidence>
<protein>
    <submittedName>
        <fullName evidence="1">DUF4242 domain-containing protein</fullName>
    </submittedName>
</protein>
<dbReference type="InterPro" id="IPR025336">
    <property type="entry name" value="SCO4226-like"/>
</dbReference>
<dbReference type="GeneID" id="92968748"/>
<dbReference type="RefSeq" id="WP_028143478.1">
    <property type="nucleotide sequence ID" value="NZ_AP021854.1"/>
</dbReference>
<organism evidence="1 3">
    <name type="scientific">Bradyrhizobium ottawaense</name>
    <dbReference type="NCBI Taxonomy" id="931866"/>
    <lineage>
        <taxon>Bacteria</taxon>
        <taxon>Pseudomonadati</taxon>
        <taxon>Pseudomonadota</taxon>
        <taxon>Alphaproteobacteria</taxon>
        <taxon>Hyphomicrobiales</taxon>
        <taxon>Nitrobacteraceae</taxon>
        <taxon>Bradyrhizobium</taxon>
    </lineage>
</organism>
<keyword evidence="4" id="KW-1185">Reference proteome</keyword>
<reference evidence="1 3" key="1">
    <citation type="journal article" date="2014" name="Int. J. Syst. Evol. Microbiol.">
        <title>Bradyrhizobium ottawaense sp. nov., a symbiotic nitrogen fixing bacterium from root nodules of soybeans in Canada.</title>
        <authorList>
            <person name="Yu X."/>
            <person name="Cloutier S."/>
            <person name="Tambong J.T."/>
            <person name="Bromfield E.S."/>
        </authorList>
    </citation>
    <scope>NUCLEOTIDE SEQUENCE [LARGE SCALE GENOMIC DNA]</scope>
    <source>
        <strain evidence="1 3">OO99</strain>
    </source>
</reference>
<gene>
    <name evidence="2" type="ORF">ABIG07_005151</name>
    <name evidence="1" type="ORF">CIT37_39455</name>
</gene>
<dbReference type="KEGG" id="bot:CIT37_39455"/>
<dbReference type="EMBL" id="CP029425">
    <property type="protein sequence ID" value="AWL97533.1"/>
    <property type="molecule type" value="Genomic_DNA"/>
</dbReference>
<dbReference type="AlphaFoldDB" id="A0A2U8PID0"/>
<reference evidence="2 4" key="4">
    <citation type="submission" date="2024-07" db="EMBL/GenBank/DDBJ databases">
        <title>Genomic Encyclopedia of Type Strains, Phase V (KMG-V): Genome sequencing to study the core and pangenomes of soil and plant-associated prokaryotes.</title>
        <authorList>
            <person name="Whitman W."/>
        </authorList>
    </citation>
    <scope>NUCLEOTIDE SEQUENCE [LARGE SCALE GENOMIC DNA]</scope>
    <source>
        <strain evidence="2 4">USDA 152</strain>
    </source>
</reference>